<dbReference type="Proteomes" id="UP000032266">
    <property type="component" value="Chromosome"/>
</dbReference>
<name>A0A0C5VHW9_9GAMM</name>
<dbReference type="EMBL" id="CP007142">
    <property type="protein sequence ID" value="AJQ93856.1"/>
    <property type="molecule type" value="Genomic_DNA"/>
</dbReference>
<dbReference type="AlphaFoldDB" id="A0A0C5VHW9"/>
<reference evidence="1 2" key="1">
    <citation type="submission" date="2014-01" db="EMBL/GenBank/DDBJ databases">
        <title>Full genme sequencing of cellulolytic bacterium Gynuella sunshinyii YC6258T gen. nov., sp. nov.</title>
        <authorList>
            <person name="Khan H."/>
            <person name="Chung E.J."/>
            <person name="Chung Y.R."/>
        </authorList>
    </citation>
    <scope>NUCLEOTIDE SEQUENCE [LARGE SCALE GENOMIC DNA]</scope>
    <source>
        <strain evidence="1 2">YC6258</strain>
    </source>
</reference>
<keyword evidence="2" id="KW-1185">Reference proteome</keyword>
<evidence type="ECO:0000313" key="2">
    <source>
        <dbReference type="Proteomes" id="UP000032266"/>
    </source>
</evidence>
<protein>
    <submittedName>
        <fullName evidence="1">Uncharacterized protein</fullName>
    </submittedName>
</protein>
<sequence>MPIKMGDINMKLTTGLGYFIQDARYRQMIHCSSTVHEPEKSWFL</sequence>
<dbReference type="HOGENOM" id="CLU_3216891_0_0_6"/>
<dbReference type="STRING" id="1445510.YC6258_01811"/>
<gene>
    <name evidence="1" type="ORF">YC6258_01811</name>
</gene>
<proteinExistence type="predicted"/>
<organism evidence="1 2">
    <name type="scientific">Gynuella sunshinyii YC6258</name>
    <dbReference type="NCBI Taxonomy" id="1445510"/>
    <lineage>
        <taxon>Bacteria</taxon>
        <taxon>Pseudomonadati</taxon>
        <taxon>Pseudomonadota</taxon>
        <taxon>Gammaproteobacteria</taxon>
        <taxon>Oceanospirillales</taxon>
        <taxon>Saccharospirillaceae</taxon>
        <taxon>Gynuella</taxon>
    </lineage>
</organism>
<evidence type="ECO:0000313" key="1">
    <source>
        <dbReference type="EMBL" id="AJQ93856.1"/>
    </source>
</evidence>
<accession>A0A0C5VHW9</accession>
<dbReference type="KEGG" id="gsn:YC6258_01811"/>